<dbReference type="InParanoid" id="A0A672FVF7"/>
<reference evidence="4" key="3">
    <citation type="submission" date="2025-09" db="UniProtKB">
        <authorList>
            <consortium name="Ensembl"/>
        </authorList>
    </citation>
    <scope>IDENTIFICATION</scope>
</reference>
<evidence type="ECO:0000256" key="3">
    <source>
        <dbReference type="SAM" id="Phobius"/>
    </source>
</evidence>
<feature type="coiled-coil region" evidence="1">
    <location>
        <begin position="35"/>
        <end position="69"/>
    </location>
</feature>
<dbReference type="Proteomes" id="UP000472267">
    <property type="component" value="Chromosome 17"/>
</dbReference>
<feature type="region of interest" description="Disordered" evidence="2">
    <location>
        <begin position="193"/>
        <end position="230"/>
    </location>
</feature>
<feature type="region of interest" description="Disordered" evidence="2">
    <location>
        <begin position="1"/>
        <end position="30"/>
    </location>
</feature>
<feature type="compositionally biased region" description="Basic and acidic residues" evidence="2">
    <location>
        <begin position="11"/>
        <end position="23"/>
    </location>
</feature>
<evidence type="ECO:0000313" key="5">
    <source>
        <dbReference type="Proteomes" id="UP000472267"/>
    </source>
</evidence>
<reference evidence="4" key="1">
    <citation type="submission" date="2019-06" db="EMBL/GenBank/DDBJ databases">
        <authorList>
            <consortium name="Wellcome Sanger Institute Data Sharing"/>
        </authorList>
    </citation>
    <scope>NUCLEOTIDE SEQUENCE [LARGE SCALE GENOMIC DNA]</scope>
</reference>
<keyword evidence="5" id="KW-1185">Reference proteome</keyword>
<dbReference type="InterPro" id="IPR051176">
    <property type="entry name" value="Cent_Immune-Sig_Mod"/>
</dbReference>
<evidence type="ECO:0000256" key="1">
    <source>
        <dbReference type="SAM" id="Coils"/>
    </source>
</evidence>
<keyword evidence="1" id="KW-0175">Coiled coil</keyword>
<keyword evidence="3" id="KW-0812">Transmembrane</keyword>
<reference evidence="4" key="2">
    <citation type="submission" date="2025-08" db="UniProtKB">
        <authorList>
            <consortium name="Ensembl"/>
        </authorList>
    </citation>
    <scope>IDENTIFICATION</scope>
</reference>
<feature type="coiled-coil region" evidence="1">
    <location>
        <begin position="267"/>
        <end position="301"/>
    </location>
</feature>
<feature type="region of interest" description="Disordered" evidence="2">
    <location>
        <begin position="109"/>
        <end position="130"/>
    </location>
</feature>
<dbReference type="PANTHER" id="PTHR15715">
    <property type="entry name" value="CENTROSOMAL PROTEIN OF 170 KDA"/>
    <property type="match status" value="1"/>
</dbReference>
<keyword evidence="3" id="KW-1133">Transmembrane helix</keyword>
<protein>
    <submittedName>
        <fullName evidence="4">Coiled-coil domain containing 136b</fullName>
    </submittedName>
</protein>
<feature type="transmembrane region" description="Helical" evidence="3">
    <location>
        <begin position="393"/>
        <end position="412"/>
    </location>
</feature>
<feature type="transmembrane region" description="Helical" evidence="3">
    <location>
        <begin position="356"/>
        <end position="372"/>
    </location>
</feature>
<feature type="compositionally biased region" description="Acidic residues" evidence="2">
    <location>
        <begin position="109"/>
        <end position="125"/>
    </location>
</feature>
<evidence type="ECO:0000256" key="2">
    <source>
        <dbReference type="SAM" id="MobiDB-lite"/>
    </source>
</evidence>
<evidence type="ECO:0000313" key="4">
    <source>
        <dbReference type="Ensembl" id="ENSSFAP00005008820.1"/>
    </source>
</evidence>
<proteinExistence type="predicted"/>
<keyword evidence="3" id="KW-0472">Membrane</keyword>
<accession>A0A672FVF7</accession>
<dbReference type="AlphaFoldDB" id="A0A672FVF7"/>
<dbReference type="PANTHER" id="PTHR15715:SF26">
    <property type="entry name" value="COILED-COIL DOMAIN-CONTAINING PROTEIN 136"/>
    <property type="match status" value="1"/>
</dbReference>
<name>A0A672FVF7_SALFA</name>
<sequence>SASLSAAEELSELKEEREKEKEPIMLGDTLTAKERLSEEEELEELRVQVVQLLEELEEAREVSQRHEDSFMELQGLLEEERLASAHQAESFTRQIQRLQGSYLRSVQEELDSLEEEKESELEEAQQELRSAQEEVLVLQQAAEEAAAERENDIASLQEELCRLRAELQRLHATTAEYELEATTLRAEIRMKSHGAAMPGSRGSGLVCPAARPARTRPRDSPGPSPVDSSDDVYLAVTAQGDAPQDPQVKADPYISLYQSGPEAPERRDESSKEVQVLKVQLRQAEETAHEVQVQVRQTSARGLARINCLFTCLCVCVCFRCLRCLTNLSFHRPSFAHLVFLFAPCSPFALTPPDLILLLIILFIVLFSPLSIPRHSRPLSSPQNCTRPSEPPVLSIPFIGMIVIVALIWCWWEELAS</sequence>
<dbReference type="GO" id="GO:0002080">
    <property type="term" value="C:acrosomal membrane"/>
    <property type="evidence" value="ECO:0007669"/>
    <property type="project" value="TreeGrafter"/>
</dbReference>
<organism evidence="4 5">
    <name type="scientific">Salarias fasciatus</name>
    <name type="common">Jewelled blenny</name>
    <name type="synonym">Blennius fasciatus</name>
    <dbReference type="NCBI Taxonomy" id="181472"/>
    <lineage>
        <taxon>Eukaryota</taxon>
        <taxon>Metazoa</taxon>
        <taxon>Chordata</taxon>
        <taxon>Craniata</taxon>
        <taxon>Vertebrata</taxon>
        <taxon>Euteleostomi</taxon>
        <taxon>Actinopterygii</taxon>
        <taxon>Neopterygii</taxon>
        <taxon>Teleostei</taxon>
        <taxon>Neoteleostei</taxon>
        <taxon>Acanthomorphata</taxon>
        <taxon>Ovalentaria</taxon>
        <taxon>Blenniimorphae</taxon>
        <taxon>Blenniiformes</taxon>
        <taxon>Blennioidei</taxon>
        <taxon>Blenniidae</taxon>
        <taxon>Salariinae</taxon>
        <taxon>Salarias</taxon>
    </lineage>
</organism>
<dbReference type="GO" id="GO:0007338">
    <property type="term" value="P:single fertilization"/>
    <property type="evidence" value="ECO:0007669"/>
    <property type="project" value="TreeGrafter"/>
</dbReference>
<dbReference type="GO" id="GO:0001675">
    <property type="term" value="P:acrosome assembly"/>
    <property type="evidence" value="ECO:0007669"/>
    <property type="project" value="TreeGrafter"/>
</dbReference>
<dbReference type="Ensembl" id="ENSSFAT00005009246.1">
    <property type="protein sequence ID" value="ENSSFAP00005008820.1"/>
    <property type="gene ID" value="ENSSFAG00005005107.1"/>
</dbReference>
<dbReference type="OMA" id="HEGSQRE"/>